<feature type="region of interest" description="Disordered" evidence="2">
    <location>
        <begin position="349"/>
        <end position="383"/>
    </location>
</feature>
<dbReference type="HOGENOM" id="CLU_321626_0_0_1"/>
<dbReference type="OMA" id="WGTVHSS"/>
<name>A0A060SCH0_PYCCI</name>
<dbReference type="AlphaFoldDB" id="A0A060SCH0"/>
<feature type="compositionally biased region" description="Low complexity" evidence="2">
    <location>
        <begin position="801"/>
        <end position="814"/>
    </location>
</feature>
<dbReference type="OrthoDB" id="6105938at2759"/>
<dbReference type="Proteomes" id="UP000029665">
    <property type="component" value="Unassembled WGS sequence"/>
</dbReference>
<sequence>MCRKPFNQDRVKKLIVDKVDGDGAGLAGPMMEEYKLFRRIATFYSETTGPEDINAVKHDVDQWIGQHARRDLSVSEHHPLNSALAGLIGYLALQREKAQVKEEMARLRRAHERHVAVKDKDSAVSALVEQQLVQAVTQKEEEADRLRREIKHLKAELRRYTHPGNPLPRPPELNPAVSSILRYTATKPSLPPNGVQASAAAAAPAEGSSQDVERTARATSLRFVEPVRAQGERSRYRVTSTGEQLRQESRQRPHLIIPGAPTSDKVLPEEFLNTPRPQSGPIPSLSMWAGDDWPYDYPDPRPVPGEPVWFPGPPEDIPPGVANVCVYQGPSVPPVTGEVDVPTVPATTHARSTAGTAGPSVPAGALSPPVVPSASVPHMSRSSRLPVDSALQPMVGHSPMGWRSGPGPGEDRALVWHPTLGMRWFEKDRVQQLPRRRMGTQSDSAYVVTTEPEDVDREPGQRRVSPGPNPLQLIGVPVNATAGPSSRVVPPENPLLSTAIEGSALLGLHPDTTARPAIGTSFNDEARASSSLRPGPSGLHSSMREDGGEMFANHLGFEPMQSVTTRPVVQNHVTESQVPEPSPAPSWGTVSTEPASLSLGIANLPINPRAVDSMEQLGLTNFSDDFVDFGFVAGHSPDSFASRGGRASTAPSVARSSEGSSRQVVTGLQDLTELNRSLTQVAQLSQSDRRSTRSAAPSRHSRQSSISGHEGVTIFGPRTGLALYGSGPATQSPSRRPSAEPSPVNRTSLDRAASRASASSRAESTGSHRSSVSSAGMQRSISERPPRAAATPAISLHGSRDIPSGGSWISSPSDTQPYASRGQRAESRLRGSQESIPRSLAAVDGIGGISGSLMLSFEAPNTSTAVDREGREAAGIQAPRPVSSRRSSNFFTVTFNRSSDR</sequence>
<protein>
    <submittedName>
        <fullName evidence="3">Uncharacterized protein</fullName>
    </submittedName>
</protein>
<feature type="region of interest" description="Disordered" evidence="2">
    <location>
        <begin position="637"/>
        <end position="661"/>
    </location>
</feature>
<reference evidence="3" key="1">
    <citation type="submission" date="2014-01" db="EMBL/GenBank/DDBJ databases">
        <title>The genome of the white-rot fungus Pycnoporus cinnabarinus: a basidiomycete model with a versatile arsenal for lignocellulosic biomass breakdown.</title>
        <authorList>
            <person name="Levasseur A."/>
            <person name="Lomascolo A."/>
            <person name="Ruiz-Duenas F.J."/>
            <person name="Uzan E."/>
            <person name="Piumi F."/>
            <person name="Kues U."/>
            <person name="Ram A.F.J."/>
            <person name="Murat C."/>
            <person name="Haon M."/>
            <person name="Benoit I."/>
            <person name="Arfi Y."/>
            <person name="Chevret D."/>
            <person name="Drula E."/>
            <person name="Kwon M.J."/>
            <person name="Gouret P."/>
            <person name="Lesage-Meessen L."/>
            <person name="Lombard V."/>
            <person name="Mariette J."/>
            <person name="Noirot C."/>
            <person name="Park J."/>
            <person name="Patyshakuliyeva A."/>
            <person name="Wieneger R.A.B."/>
            <person name="Wosten H.A.B."/>
            <person name="Martin F."/>
            <person name="Coutinho P.M."/>
            <person name="de Vries R."/>
            <person name="Martinez A.T."/>
            <person name="Klopp C."/>
            <person name="Pontarotti P."/>
            <person name="Henrissat B."/>
            <person name="Record E."/>
        </authorList>
    </citation>
    <scope>NUCLEOTIDE SEQUENCE [LARGE SCALE GENOMIC DNA]</scope>
    <source>
        <strain evidence="3">BRFM137</strain>
    </source>
</reference>
<gene>
    <name evidence="3" type="ORF">BN946_scf184806.g15</name>
</gene>
<feature type="compositionally biased region" description="Polar residues" evidence="2">
    <location>
        <begin position="649"/>
        <end position="661"/>
    </location>
</feature>
<evidence type="ECO:0000256" key="1">
    <source>
        <dbReference type="SAM" id="Coils"/>
    </source>
</evidence>
<feature type="compositionally biased region" description="Low complexity" evidence="2">
    <location>
        <begin position="357"/>
        <end position="377"/>
    </location>
</feature>
<feature type="region of interest" description="Disordered" evidence="2">
    <location>
        <begin position="864"/>
        <end position="887"/>
    </location>
</feature>
<evidence type="ECO:0000313" key="3">
    <source>
        <dbReference type="EMBL" id="CDO70088.1"/>
    </source>
</evidence>
<feature type="region of interest" description="Disordered" evidence="2">
    <location>
        <begin position="188"/>
        <end position="216"/>
    </location>
</feature>
<feature type="compositionally biased region" description="Polar residues" evidence="2">
    <location>
        <begin position="523"/>
        <end position="532"/>
    </location>
</feature>
<feature type="compositionally biased region" description="Polar residues" evidence="2">
    <location>
        <begin position="765"/>
        <end position="780"/>
    </location>
</feature>
<feature type="region of interest" description="Disordered" evidence="2">
    <location>
        <begin position="681"/>
        <end position="833"/>
    </location>
</feature>
<dbReference type="STRING" id="5643.A0A060SCH0"/>
<feature type="region of interest" description="Disordered" evidence="2">
    <location>
        <begin position="523"/>
        <end position="544"/>
    </location>
</feature>
<feature type="compositionally biased region" description="Low complexity" evidence="2">
    <location>
        <begin position="732"/>
        <end position="743"/>
    </location>
</feature>
<proteinExistence type="predicted"/>
<evidence type="ECO:0000256" key="2">
    <source>
        <dbReference type="SAM" id="MobiDB-lite"/>
    </source>
</evidence>
<dbReference type="EMBL" id="CCBP010000067">
    <property type="protein sequence ID" value="CDO70088.1"/>
    <property type="molecule type" value="Genomic_DNA"/>
</dbReference>
<feature type="region of interest" description="Disordered" evidence="2">
    <location>
        <begin position="450"/>
        <end position="472"/>
    </location>
</feature>
<keyword evidence="4" id="KW-1185">Reference proteome</keyword>
<feature type="compositionally biased region" description="Low complexity" evidence="2">
    <location>
        <begin position="754"/>
        <end position="764"/>
    </location>
</feature>
<evidence type="ECO:0000313" key="4">
    <source>
        <dbReference type="Proteomes" id="UP000029665"/>
    </source>
</evidence>
<organism evidence="3 4">
    <name type="scientific">Pycnoporus cinnabarinus</name>
    <name type="common">Cinnabar-red polypore</name>
    <name type="synonym">Trametes cinnabarina</name>
    <dbReference type="NCBI Taxonomy" id="5643"/>
    <lineage>
        <taxon>Eukaryota</taxon>
        <taxon>Fungi</taxon>
        <taxon>Dikarya</taxon>
        <taxon>Basidiomycota</taxon>
        <taxon>Agaricomycotina</taxon>
        <taxon>Agaricomycetes</taxon>
        <taxon>Polyporales</taxon>
        <taxon>Polyporaceae</taxon>
        <taxon>Trametes</taxon>
    </lineage>
</organism>
<feature type="coiled-coil region" evidence="1">
    <location>
        <begin position="90"/>
        <end position="156"/>
    </location>
</feature>
<accession>A0A060SCH0</accession>
<comment type="caution">
    <text evidence="3">The sequence shown here is derived from an EMBL/GenBank/DDBJ whole genome shotgun (WGS) entry which is preliminary data.</text>
</comment>
<keyword evidence="1" id="KW-0175">Coiled coil</keyword>